<keyword evidence="3 6" id="KW-0812">Transmembrane</keyword>
<reference evidence="8 9" key="1">
    <citation type="journal article" date="2007" name="Appl. Environ. Microbiol.">
        <title>Isolation of key methanogens for global methane emission from rice paddy fields: a novel isolate affiliated with the clone cluster rice cluster I.</title>
        <authorList>
            <person name="Sakai S."/>
            <person name="Imachi H."/>
            <person name="Sekiguchi Y."/>
            <person name="Ohashi A."/>
            <person name="Harada H."/>
            <person name="Kamagata Y."/>
        </authorList>
    </citation>
    <scope>NUCLEOTIDE SEQUENCE [LARGE SCALE GENOMIC DNA]</scope>
    <source>
        <strain evidence="9">DSM 17711 / JCM 13418 / NBRC 101707 / SANAE</strain>
    </source>
</reference>
<dbReference type="KEGG" id="mpd:MCP_2345"/>
<feature type="domain" description="DUF202" evidence="7">
    <location>
        <begin position="20"/>
        <end position="95"/>
    </location>
</feature>
<gene>
    <name evidence="8" type="ordered locus">MCP_2345</name>
</gene>
<dbReference type="GO" id="GO:0005886">
    <property type="term" value="C:plasma membrane"/>
    <property type="evidence" value="ECO:0007669"/>
    <property type="project" value="UniProtKB-SubCell"/>
</dbReference>
<evidence type="ECO:0000256" key="5">
    <source>
        <dbReference type="ARBA" id="ARBA00023136"/>
    </source>
</evidence>
<sequence length="135" mass="15124">MIYMGETANPGKPIDLGYERTRMAADRTLMSWFRTSLSLISFGFTIFKFFQYLVESDLITGNIQNHAPRNFGVALVGLGMILQAMAIVEYFLFQRQLSRESGQKFPVSTALVASILLSLLGILVLLNLLFRLGPI</sequence>
<dbReference type="InterPro" id="IPR052053">
    <property type="entry name" value="IM_YidH-like"/>
</dbReference>
<evidence type="ECO:0000256" key="2">
    <source>
        <dbReference type="ARBA" id="ARBA00022475"/>
    </source>
</evidence>
<keyword evidence="5 6" id="KW-0472">Membrane</keyword>
<dbReference type="PANTHER" id="PTHR34187">
    <property type="entry name" value="FGR18P"/>
    <property type="match status" value="1"/>
</dbReference>
<evidence type="ECO:0000256" key="4">
    <source>
        <dbReference type="ARBA" id="ARBA00022989"/>
    </source>
</evidence>
<dbReference type="EMBL" id="AP011532">
    <property type="protein sequence ID" value="BAI62417.1"/>
    <property type="molecule type" value="Genomic_DNA"/>
</dbReference>
<accession>D1Z145</accession>
<feature type="transmembrane region" description="Helical" evidence="6">
    <location>
        <begin position="105"/>
        <end position="130"/>
    </location>
</feature>
<feature type="transmembrane region" description="Helical" evidence="6">
    <location>
        <begin position="32"/>
        <end position="51"/>
    </location>
</feature>
<evidence type="ECO:0000256" key="3">
    <source>
        <dbReference type="ARBA" id="ARBA00022692"/>
    </source>
</evidence>
<name>D1Z145_METPS</name>
<evidence type="ECO:0000256" key="1">
    <source>
        <dbReference type="ARBA" id="ARBA00004651"/>
    </source>
</evidence>
<organism evidence="8 9">
    <name type="scientific">Methanocella paludicola (strain DSM 17711 / JCM 13418 / NBRC 101707 / SANAE)</name>
    <dbReference type="NCBI Taxonomy" id="304371"/>
    <lineage>
        <taxon>Archaea</taxon>
        <taxon>Methanobacteriati</taxon>
        <taxon>Methanobacteriota</taxon>
        <taxon>Stenosarchaea group</taxon>
        <taxon>Methanomicrobia</taxon>
        <taxon>Methanocellales</taxon>
        <taxon>Methanocellaceae</taxon>
        <taxon>Methanocella</taxon>
    </lineage>
</organism>
<reference evidence="8 9" key="2">
    <citation type="journal article" date="2008" name="Int. J. Syst. Evol. Microbiol.">
        <title>Methanocella paludicola gen. nov., sp. nov., a methane-producing archaeon, the first isolate of the lineage 'Rice Cluster I', and proposal of the new archaeal order Methanocellales ord. nov.</title>
        <authorList>
            <person name="Sakai S."/>
            <person name="Imachi H."/>
            <person name="Hanada S."/>
            <person name="Ohashi A."/>
            <person name="Harada H."/>
            <person name="Kamagata Y."/>
        </authorList>
    </citation>
    <scope>NUCLEOTIDE SEQUENCE [LARGE SCALE GENOMIC DNA]</scope>
    <source>
        <strain evidence="9">DSM 17711 / JCM 13418 / NBRC 101707 / SANAE</strain>
    </source>
</reference>
<keyword evidence="4 6" id="KW-1133">Transmembrane helix</keyword>
<reference evidence="9" key="3">
    <citation type="journal article" date="2011" name="PLoS ONE">
        <title>Genome sequence of a mesophilic hydrogenotrophic methanogen Methanocella paludicola, the first cultivated representative of the order Methanocellales.</title>
        <authorList>
            <person name="Sakai S."/>
            <person name="Takaki Y."/>
            <person name="Shimamura S."/>
            <person name="Sekine M."/>
            <person name="Tajima T."/>
            <person name="Kosugi H."/>
            <person name="Ichikawa N."/>
            <person name="Tasumi E."/>
            <person name="Hiraki A.T."/>
            <person name="Shimizu A."/>
            <person name="Kato Y."/>
            <person name="Nishiko R."/>
            <person name="Mori K."/>
            <person name="Fujita N."/>
            <person name="Imachi H."/>
            <person name="Takai K."/>
        </authorList>
    </citation>
    <scope>NUCLEOTIDE SEQUENCE [LARGE SCALE GENOMIC DNA]</scope>
    <source>
        <strain evidence="9">DSM 17711 / JCM 13418 / NBRC 101707 / SANAE</strain>
    </source>
</reference>
<dbReference type="InParanoid" id="D1Z145"/>
<evidence type="ECO:0000256" key="6">
    <source>
        <dbReference type="SAM" id="Phobius"/>
    </source>
</evidence>
<dbReference type="Pfam" id="PF02656">
    <property type="entry name" value="DUF202"/>
    <property type="match status" value="1"/>
</dbReference>
<evidence type="ECO:0000313" key="9">
    <source>
        <dbReference type="Proteomes" id="UP000001882"/>
    </source>
</evidence>
<feature type="transmembrane region" description="Helical" evidence="6">
    <location>
        <begin position="71"/>
        <end position="93"/>
    </location>
</feature>
<evidence type="ECO:0000259" key="7">
    <source>
        <dbReference type="Pfam" id="PF02656"/>
    </source>
</evidence>
<dbReference type="STRING" id="304371.MCP_2345"/>
<evidence type="ECO:0000313" key="8">
    <source>
        <dbReference type="EMBL" id="BAI62417.1"/>
    </source>
</evidence>
<proteinExistence type="predicted"/>
<protein>
    <recommendedName>
        <fullName evidence="7">DUF202 domain-containing protein</fullName>
    </recommendedName>
</protein>
<dbReference type="AlphaFoldDB" id="D1Z145"/>
<comment type="subcellular location">
    <subcellularLocation>
        <location evidence="1">Cell membrane</location>
        <topology evidence="1">Multi-pass membrane protein</topology>
    </subcellularLocation>
</comment>
<dbReference type="Proteomes" id="UP000001882">
    <property type="component" value="Chromosome"/>
</dbReference>
<keyword evidence="2" id="KW-1003">Cell membrane</keyword>
<keyword evidence="9" id="KW-1185">Reference proteome</keyword>
<dbReference type="InterPro" id="IPR003807">
    <property type="entry name" value="DUF202"/>
</dbReference>
<dbReference type="PANTHER" id="PTHR34187:SF2">
    <property type="entry name" value="DUF202 DOMAIN-CONTAINING PROTEIN"/>
    <property type="match status" value="1"/>
</dbReference>
<dbReference type="eggNOG" id="arCOG05380">
    <property type="taxonomic scope" value="Archaea"/>
</dbReference>